<dbReference type="HOGENOM" id="CLU_111553_1_0_5"/>
<keyword evidence="4" id="KW-1185">Reference proteome</keyword>
<reference evidence="3 4" key="1">
    <citation type="journal article" date="2010" name="J. Bacteriol.">
        <title>Genome sequences of Oceanicola granulosus HTCC2516(T) and Oceanicola batsensis HTCC2597(TDelta).</title>
        <authorList>
            <person name="Thrash J.C."/>
            <person name="Cho J.C."/>
            <person name="Vergin K.L."/>
            <person name="Giovannoni S.J."/>
        </authorList>
    </citation>
    <scope>NUCLEOTIDE SEQUENCE [LARGE SCALE GENOMIC DNA]</scope>
    <source>
        <strain evidence="4">ATCC BAA-863 / DSM 15984 / KCTC 12145 / HTCC2597</strain>
    </source>
</reference>
<evidence type="ECO:0000313" key="4">
    <source>
        <dbReference type="Proteomes" id="UP000004318"/>
    </source>
</evidence>
<proteinExistence type="predicted"/>
<name>A3U209_PSEBH</name>
<dbReference type="RefSeq" id="WP_009804446.1">
    <property type="nucleotide sequence ID" value="NZ_CH724131.1"/>
</dbReference>
<accession>A3U209</accession>
<dbReference type="AlphaFoldDB" id="A3U209"/>
<dbReference type="InterPro" id="IPR012495">
    <property type="entry name" value="TadE-like_dom"/>
</dbReference>
<feature type="transmembrane region" description="Helical" evidence="1">
    <location>
        <begin position="21"/>
        <end position="42"/>
    </location>
</feature>
<dbReference type="eggNOG" id="COG4961">
    <property type="taxonomic scope" value="Bacteria"/>
</dbReference>
<evidence type="ECO:0000256" key="1">
    <source>
        <dbReference type="SAM" id="Phobius"/>
    </source>
</evidence>
<organism evidence="3 4">
    <name type="scientific">Pseudooceanicola batsensis (strain ATCC BAA-863 / DSM 15984 / KCTC 12145 / HTCC2597)</name>
    <name type="common">Oceanicola batsensis</name>
    <dbReference type="NCBI Taxonomy" id="252305"/>
    <lineage>
        <taxon>Bacteria</taxon>
        <taxon>Pseudomonadati</taxon>
        <taxon>Pseudomonadota</taxon>
        <taxon>Alphaproteobacteria</taxon>
        <taxon>Rhodobacterales</taxon>
        <taxon>Paracoccaceae</taxon>
        <taxon>Pseudooceanicola</taxon>
    </lineage>
</organism>
<keyword evidence="1" id="KW-1133">Transmembrane helix</keyword>
<dbReference type="STRING" id="252305.OB2597_00960"/>
<dbReference type="EMBL" id="AAMO01000010">
    <property type="protein sequence ID" value="EAQ01943.1"/>
    <property type="molecule type" value="Genomic_DNA"/>
</dbReference>
<keyword evidence="1" id="KW-0812">Transmembrane</keyword>
<dbReference type="Proteomes" id="UP000004318">
    <property type="component" value="Unassembled WGS sequence"/>
</dbReference>
<keyword evidence="1" id="KW-0472">Membrane</keyword>
<evidence type="ECO:0000259" key="2">
    <source>
        <dbReference type="Pfam" id="PF07811"/>
    </source>
</evidence>
<evidence type="ECO:0000313" key="3">
    <source>
        <dbReference type="EMBL" id="EAQ01943.1"/>
    </source>
</evidence>
<gene>
    <name evidence="3" type="ORF">OB2597_00960</name>
</gene>
<protein>
    <recommendedName>
        <fullName evidence="2">TadE-like domain-containing protein</fullName>
    </recommendedName>
</protein>
<dbReference type="Pfam" id="PF07811">
    <property type="entry name" value="TadE"/>
    <property type="match status" value="1"/>
</dbReference>
<feature type="domain" description="TadE-like" evidence="2">
    <location>
        <begin position="21"/>
        <end position="63"/>
    </location>
</feature>
<sequence length="181" mass="20080">MIRRKTSLRNRIRHWLGDETGAVVADFAIMLPVFTMFMLSSVEMGLMTFRQTMLERGLDMAVRDLRLGFEENPTHASIKEATCSYAGFLPDCSTGLRLEMQPVDLRDYTALPSDADCVDRSEEVQPVRRFVNGGSNQLMVLRACIKIAPIFPTVGLGKQVAKDGNGDIALFSTSAFVNEPS</sequence>
<comment type="caution">
    <text evidence="3">The sequence shown here is derived from an EMBL/GenBank/DDBJ whole genome shotgun (WGS) entry which is preliminary data.</text>
</comment>